<dbReference type="GeneID" id="34518135"/>
<protein>
    <recommendedName>
        <fullName evidence="1">Macro domain-containing protein</fullName>
    </recommendedName>
</protein>
<dbReference type="PROSITE" id="PS51154">
    <property type="entry name" value="MACRO"/>
    <property type="match status" value="1"/>
</dbReference>
<dbReference type="InterPro" id="IPR028071">
    <property type="entry name" value="Macro-like_dom"/>
</dbReference>
<reference evidence="2" key="1">
    <citation type="submission" date="2013-12" db="EMBL/GenBank/DDBJ databases">
        <authorList>
            <person name="Genoscope - CEA"/>
        </authorList>
    </citation>
    <scope>NUCLEOTIDE SEQUENCE</scope>
    <source>
        <strain evidence="2">CBS 1993</strain>
    </source>
</reference>
<dbReference type="AlphaFoldDB" id="W6MG63"/>
<evidence type="ECO:0000313" key="3">
    <source>
        <dbReference type="Proteomes" id="UP000019384"/>
    </source>
</evidence>
<dbReference type="Proteomes" id="UP000019384">
    <property type="component" value="Unassembled WGS sequence"/>
</dbReference>
<evidence type="ECO:0000313" key="2">
    <source>
        <dbReference type="EMBL" id="CDK24731.1"/>
    </source>
</evidence>
<feature type="domain" description="Macro" evidence="1">
    <location>
        <begin position="17"/>
        <end position="231"/>
    </location>
</feature>
<dbReference type="RefSeq" id="XP_022456747.1">
    <property type="nucleotide sequence ID" value="XM_022605261.1"/>
</dbReference>
<proteinExistence type="predicted"/>
<reference evidence="2" key="2">
    <citation type="submission" date="2014-02" db="EMBL/GenBank/DDBJ databases">
        <title>Complete DNA sequence of /Kuraishia capsulata/ illustrates novel genomic features among budding yeasts (/Saccharomycotina/).</title>
        <authorList>
            <person name="Morales L."/>
            <person name="Noel B."/>
            <person name="Porcel B."/>
            <person name="Marcet-Houben M."/>
            <person name="Hullo M-F."/>
            <person name="Sacerdot C."/>
            <person name="Tekaia F."/>
            <person name="Leh-Louis V."/>
            <person name="Despons L."/>
            <person name="Khanna V."/>
            <person name="Aury J-M."/>
            <person name="Barbe V."/>
            <person name="Couloux A."/>
            <person name="Labadie K."/>
            <person name="Pelletier E."/>
            <person name="Souciet J-L."/>
            <person name="Boekhout T."/>
            <person name="Gabaldon T."/>
            <person name="Wincker P."/>
            <person name="Dujon B."/>
        </authorList>
    </citation>
    <scope>NUCLEOTIDE SEQUENCE</scope>
    <source>
        <strain evidence="2">CBS 1993</strain>
    </source>
</reference>
<dbReference type="STRING" id="1382522.W6MG63"/>
<accession>W6MG63</accession>
<dbReference type="Pfam" id="PF14519">
    <property type="entry name" value="Macro_2"/>
    <property type="match status" value="1"/>
</dbReference>
<evidence type="ECO:0000259" key="1">
    <source>
        <dbReference type="PROSITE" id="PS51154"/>
    </source>
</evidence>
<sequence length="231" mass="25444">MRVVLLDIGEKMPDLWRRAIGRRRVSGVDVVVFKGQLPQLGAYLRTVNRTSIVSPGNSAGFMGGGFDKSLASFFRQGGDWKVTEMHVRLSLKGYVPLGTANLVKFDAEFYKTSPAWTTLRASSIIHVPTMRAPQKLWDGSISRWRGFVFDCVWAVLVEVEAANKRDSSQIIDTIVIPSLGTGYGELPQDLVADAMVAAITIFFDDIGSDEKTFAALEYVDGCGKEGFVEEI</sequence>
<organism evidence="2 3">
    <name type="scientific">Kuraishia capsulata CBS 1993</name>
    <dbReference type="NCBI Taxonomy" id="1382522"/>
    <lineage>
        <taxon>Eukaryota</taxon>
        <taxon>Fungi</taxon>
        <taxon>Dikarya</taxon>
        <taxon>Ascomycota</taxon>
        <taxon>Saccharomycotina</taxon>
        <taxon>Pichiomycetes</taxon>
        <taxon>Pichiales</taxon>
        <taxon>Pichiaceae</taxon>
        <taxon>Kuraishia</taxon>
    </lineage>
</organism>
<dbReference type="OrthoDB" id="6082470at2759"/>
<dbReference type="SUPFAM" id="SSF52949">
    <property type="entry name" value="Macro domain-like"/>
    <property type="match status" value="1"/>
</dbReference>
<dbReference type="HOGENOM" id="CLU_1245783_0_0_1"/>
<keyword evidence="3" id="KW-1185">Reference proteome</keyword>
<name>W6MG63_9ASCO</name>
<gene>
    <name evidence="2" type="ORF">KUCA_T00000697001</name>
</gene>
<dbReference type="InterPro" id="IPR043472">
    <property type="entry name" value="Macro_dom-like"/>
</dbReference>
<dbReference type="EMBL" id="HG793125">
    <property type="protein sequence ID" value="CDK24731.1"/>
    <property type="molecule type" value="Genomic_DNA"/>
</dbReference>
<dbReference type="Gene3D" id="3.40.220.10">
    <property type="entry name" value="Leucine Aminopeptidase, subunit E, domain 1"/>
    <property type="match status" value="1"/>
</dbReference>
<dbReference type="InterPro" id="IPR002589">
    <property type="entry name" value="Macro_dom"/>
</dbReference>